<dbReference type="InterPro" id="IPR037523">
    <property type="entry name" value="VOC_core"/>
</dbReference>
<dbReference type="InterPro" id="IPR029068">
    <property type="entry name" value="Glyas_Bleomycin-R_OHBP_Dase"/>
</dbReference>
<dbReference type="InterPro" id="IPR041581">
    <property type="entry name" value="Glyoxalase_6"/>
</dbReference>
<dbReference type="InterPro" id="IPR052164">
    <property type="entry name" value="Anthracycline_SecMetBiosynth"/>
</dbReference>
<dbReference type="Gene3D" id="3.10.180.10">
    <property type="entry name" value="2,3-Dihydroxybiphenyl 1,2-Dioxygenase, domain 1"/>
    <property type="match status" value="1"/>
</dbReference>
<dbReference type="SUPFAM" id="SSF54593">
    <property type="entry name" value="Glyoxalase/Bleomycin resistance protein/Dihydroxybiphenyl dioxygenase"/>
    <property type="match status" value="1"/>
</dbReference>
<reference evidence="2 3" key="1">
    <citation type="submission" date="2019-10" db="EMBL/GenBank/DDBJ databases">
        <title>Description of Paenibacillus pedi sp. nov.</title>
        <authorList>
            <person name="Carlier A."/>
            <person name="Qi S."/>
        </authorList>
    </citation>
    <scope>NUCLEOTIDE SEQUENCE [LARGE SCALE GENOMIC DNA]</scope>
    <source>
        <strain evidence="2 3">LMG 31457</strain>
    </source>
</reference>
<evidence type="ECO:0000313" key="3">
    <source>
        <dbReference type="Proteomes" id="UP000618579"/>
    </source>
</evidence>
<dbReference type="RefSeq" id="WP_171685063.1">
    <property type="nucleotide sequence ID" value="NZ_WHNZ01000042.1"/>
</dbReference>
<proteinExistence type="predicted"/>
<name>A0ABX1ZQ93_9BACL</name>
<evidence type="ECO:0000313" key="2">
    <source>
        <dbReference type="EMBL" id="NOV02237.1"/>
    </source>
</evidence>
<sequence>MGRVVLFEMNSQDPERAASFYASVFGWEIGASNWGYSPVTTGDADKPGINGGISKGPSDYPHGIRIQIEVENIDEAIRKSVESGAQLVRNKMEFDHFHLAYLVDPVGNGIGLIEHK</sequence>
<gene>
    <name evidence="2" type="ORF">GC097_19710</name>
</gene>
<feature type="domain" description="VOC" evidence="1">
    <location>
        <begin position="3"/>
        <end position="115"/>
    </location>
</feature>
<dbReference type="PANTHER" id="PTHR33993">
    <property type="entry name" value="GLYOXALASE-RELATED"/>
    <property type="match status" value="1"/>
</dbReference>
<protein>
    <recommendedName>
        <fullName evidence="1">VOC domain-containing protein</fullName>
    </recommendedName>
</protein>
<dbReference type="Proteomes" id="UP000618579">
    <property type="component" value="Unassembled WGS sequence"/>
</dbReference>
<accession>A0ABX1ZQ93</accession>
<keyword evidence="3" id="KW-1185">Reference proteome</keyword>
<dbReference type="PROSITE" id="PS51819">
    <property type="entry name" value="VOC"/>
    <property type="match status" value="1"/>
</dbReference>
<evidence type="ECO:0000259" key="1">
    <source>
        <dbReference type="PROSITE" id="PS51819"/>
    </source>
</evidence>
<dbReference type="EMBL" id="WHNZ01000042">
    <property type="protein sequence ID" value="NOV02237.1"/>
    <property type="molecule type" value="Genomic_DNA"/>
</dbReference>
<organism evidence="2 3">
    <name type="scientific">Paenibacillus planticolens</name>
    <dbReference type="NCBI Taxonomy" id="2654976"/>
    <lineage>
        <taxon>Bacteria</taxon>
        <taxon>Bacillati</taxon>
        <taxon>Bacillota</taxon>
        <taxon>Bacilli</taxon>
        <taxon>Bacillales</taxon>
        <taxon>Paenibacillaceae</taxon>
        <taxon>Paenibacillus</taxon>
    </lineage>
</organism>
<dbReference type="Pfam" id="PF18029">
    <property type="entry name" value="Glyoxalase_6"/>
    <property type="match status" value="1"/>
</dbReference>
<comment type="caution">
    <text evidence="2">The sequence shown here is derived from an EMBL/GenBank/DDBJ whole genome shotgun (WGS) entry which is preliminary data.</text>
</comment>